<keyword evidence="2" id="KW-1133">Transmembrane helix</keyword>
<dbReference type="SUPFAM" id="SSF57997">
    <property type="entry name" value="Tropomyosin"/>
    <property type="match status" value="1"/>
</dbReference>
<keyword evidence="4" id="KW-1185">Reference proteome</keyword>
<keyword evidence="2" id="KW-0812">Transmembrane</keyword>
<evidence type="ECO:0000313" key="4">
    <source>
        <dbReference type="Proteomes" id="UP000659630"/>
    </source>
</evidence>
<name>A0A923L1G0_9FIRM</name>
<dbReference type="SUPFAM" id="SSF82693">
    <property type="entry name" value="Multidrug efflux transporter AcrB pore domain, PN1, PN2, PC1 and PC2 subdomains"/>
    <property type="match status" value="3"/>
</dbReference>
<feature type="transmembrane region" description="Helical" evidence="2">
    <location>
        <begin position="1171"/>
        <end position="1196"/>
    </location>
</feature>
<dbReference type="Gene3D" id="3.30.70.1430">
    <property type="entry name" value="Multidrug efflux transporter AcrB pore domain"/>
    <property type="match status" value="2"/>
</dbReference>
<evidence type="ECO:0000313" key="3">
    <source>
        <dbReference type="EMBL" id="MBC5581213.1"/>
    </source>
</evidence>
<sequence length="1287" mass="136613">MLPKLSVKKPYTILVAVVLVLVLGVVSFTGMTTDLLPNIELPYVVVVTTYPGASPEKVELAVTRPLESVLGTTSGLSHVSSVSQENSSMIILEFEQGTNMDSAMIELSGNVDLVKAQLDDAVGAPMLMKISPDMLPVMVASVDADGMDAKALSRLVDDTVVPAFERLDGVASVSGTGLLEEKLQVTLDQDKIDALNDKVLASVDEKLAEAQGELNSGRAKIADGRAKLESAKSELASKKQSGVDELAAASAKVDGVVANLSALLAEEATLTANQKAFEAEKAGYAQAWEQLKGTYSALEKIIKDLSQTASQMGAKIPDSIAGLAALDENEYNNTVLPVITPFIEAVAPDQAAAFSYANICALQKGYMDIERRLPEIETELSNITTRMAVIAQMKPQLQQGLDEATKGYQQLESGKMTAVNELTKGEVTITTTEQSLDEAEQQLKDAQKQFEEARDAAYEKADLHGILTPELISNILMAQNFSMPAGYLSGEDSQTLVKVGDAYSAEGELADTLLFHIDAEGVGDIRLSDVAQVELVDNSGETYAKVNGNDGILLSFQKQSTASTTAVADRIEKEIAVLMAENEGLHVTPLMNQGDYIHLIIDSVLQNLVIGGLLAILVLIFFLKDAKPTLIIACSIPISLLFAITLMYFTGVTLNIISLSGLALGVGMLVDNSIVVIENIYRMRSEGVPAHRAAVAGANQVAGAIFASTLTTVCVFLPIVFTQGISRELFTDMGLTIGYSLMASLLVALTLVPALGSTVLRTTVEKKHPWFDALVRGYEKLLRFSLAHKAPVLIAAVALLGLACYGAATMGTAFIPAMDSPQMSATLELPKGADSHTLYETTDKVVERMLAVEGVETVGAMEGGGMMGGGSSGGMSFYILLGDDPGATNAEIAQQLRDAVADLDCTLEVSASTMDMSALGGSGIEVELKGRDLDQLKAAADEVAALVRDTEGAVEVSAGSGEADPELRVTVDRDKAMRKGMTTAQVYAELASALKTETSATTLTQGQNDYPVIVVDGADALTRGSLAGYTFTVTNAEGEEESFPLSDIADVSEQPGVSAIRRDAGSRYMTVSAGIDADHNVGLVSRELEKKLADYQPPAGITVELQGESETINSAMGDLVKMILLAVVFIYLIMVAQFQSLLSPFIVLFTLPLAFTGGLLLLWITGKELSIIAMLGFLVLAGVVVNNGIVFVDYANQLRLAGREKREALVETGRTRIRPILMTALTTILAMGTMALGLGDGAEMTQPMAIVTIGGLTYATLLTLLVVPVMYDLFSRRDLKPIDIEEA</sequence>
<dbReference type="RefSeq" id="WP_186887577.1">
    <property type="nucleotide sequence ID" value="NZ_JACONZ010000002.1"/>
</dbReference>
<dbReference type="SUPFAM" id="SSF82866">
    <property type="entry name" value="Multidrug efflux transporter AcrB transmembrane domain"/>
    <property type="match status" value="2"/>
</dbReference>
<dbReference type="Proteomes" id="UP000659630">
    <property type="component" value="Unassembled WGS sequence"/>
</dbReference>
<evidence type="ECO:0000256" key="1">
    <source>
        <dbReference type="SAM" id="Coils"/>
    </source>
</evidence>
<dbReference type="Gene3D" id="3.30.70.1440">
    <property type="entry name" value="Multidrug efflux transporter AcrB pore domain"/>
    <property type="match status" value="1"/>
</dbReference>
<dbReference type="Gene3D" id="1.20.1640.10">
    <property type="entry name" value="Multidrug efflux transporter AcrB transmembrane domain"/>
    <property type="match status" value="3"/>
</dbReference>
<dbReference type="Gene3D" id="3.30.70.1320">
    <property type="entry name" value="Multidrug efflux transporter AcrB pore domain like"/>
    <property type="match status" value="2"/>
</dbReference>
<dbReference type="Pfam" id="PF00873">
    <property type="entry name" value="ACR_tran"/>
    <property type="match status" value="2"/>
</dbReference>
<dbReference type="InterPro" id="IPR001036">
    <property type="entry name" value="Acrflvin-R"/>
</dbReference>
<feature type="transmembrane region" description="Helical" evidence="2">
    <location>
        <begin position="630"/>
        <end position="650"/>
    </location>
</feature>
<gene>
    <name evidence="3" type="ORF">H8S23_06805</name>
</gene>
<proteinExistence type="predicted"/>
<dbReference type="SUPFAM" id="SSF82714">
    <property type="entry name" value="Multidrug efflux transporter AcrB TolC docking domain, DN and DC subdomains"/>
    <property type="match status" value="1"/>
</dbReference>
<comment type="caution">
    <text evidence="3">The sequence shown here is derived from an EMBL/GenBank/DDBJ whole genome shotgun (WGS) entry which is preliminary data.</text>
</comment>
<feature type="transmembrane region" description="Helical" evidence="2">
    <location>
        <begin position="741"/>
        <end position="760"/>
    </location>
</feature>
<dbReference type="PANTHER" id="PTHR32063:SF0">
    <property type="entry name" value="SWARMING MOTILITY PROTEIN SWRC"/>
    <property type="match status" value="1"/>
</dbReference>
<feature type="transmembrane region" description="Helical" evidence="2">
    <location>
        <begin position="1217"/>
        <end position="1236"/>
    </location>
</feature>
<feature type="transmembrane region" description="Helical" evidence="2">
    <location>
        <begin position="701"/>
        <end position="721"/>
    </location>
</feature>
<feature type="transmembrane region" description="Helical" evidence="2">
    <location>
        <begin position="1248"/>
        <end position="1271"/>
    </location>
</feature>
<feature type="transmembrane region" description="Helical" evidence="2">
    <location>
        <begin position="1145"/>
        <end position="1165"/>
    </location>
</feature>
<reference evidence="3" key="1">
    <citation type="submission" date="2020-08" db="EMBL/GenBank/DDBJ databases">
        <title>Genome public.</title>
        <authorList>
            <person name="Liu C."/>
            <person name="Sun Q."/>
        </authorList>
    </citation>
    <scope>NUCLEOTIDE SEQUENCE</scope>
    <source>
        <strain evidence="3">BX8</strain>
    </source>
</reference>
<dbReference type="GO" id="GO:0042910">
    <property type="term" value="F:xenobiotic transmembrane transporter activity"/>
    <property type="evidence" value="ECO:0007669"/>
    <property type="project" value="TreeGrafter"/>
</dbReference>
<accession>A0A923L1G0</accession>
<feature type="transmembrane region" description="Helical" evidence="2">
    <location>
        <begin position="790"/>
        <end position="815"/>
    </location>
</feature>
<feature type="coiled-coil region" evidence="1">
    <location>
        <begin position="429"/>
        <end position="456"/>
    </location>
</feature>
<evidence type="ECO:0000256" key="2">
    <source>
        <dbReference type="SAM" id="Phobius"/>
    </source>
</evidence>
<dbReference type="PRINTS" id="PR00702">
    <property type="entry name" value="ACRIFLAVINRP"/>
</dbReference>
<keyword evidence="1" id="KW-0175">Coiled coil</keyword>
<dbReference type="PANTHER" id="PTHR32063">
    <property type="match status" value="1"/>
</dbReference>
<organism evidence="3 4">
    <name type="scientific">Anaerofilum hominis</name>
    <dbReference type="NCBI Taxonomy" id="2763016"/>
    <lineage>
        <taxon>Bacteria</taxon>
        <taxon>Bacillati</taxon>
        <taxon>Bacillota</taxon>
        <taxon>Clostridia</taxon>
        <taxon>Eubacteriales</taxon>
        <taxon>Oscillospiraceae</taxon>
        <taxon>Anaerofilum</taxon>
    </lineage>
</organism>
<protein>
    <submittedName>
        <fullName evidence="3">Efflux RND transporter permease subunit</fullName>
    </submittedName>
</protein>
<dbReference type="GO" id="GO:0005886">
    <property type="term" value="C:plasma membrane"/>
    <property type="evidence" value="ECO:0007669"/>
    <property type="project" value="TreeGrafter"/>
</dbReference>
<keyword evidence="2" id="KW-0472">Membrane</keyword>
<dbReference type="InterPro" id="IPR027463">
    <property type="entry name" value="AcrB_DN_DC_subdom"/>
</dbReference>
<feature type="transmembrane region" description="Helical" evidence="2">
    <location>
        <begin position="656"/>
        <end position="681"/>
    </location>
</feature>
<feature type="transmembrane region" description="Helical" evidence="2">
    <location>
        <begin position="1119"/>
        <end position="1138"/>
    </location>
</feature>
<dbReference type="Gene3D" id="3.30.2090.10">
    <property type="entry name" value="Multidrug efflux transporter AcrB TolC docking domain, DN and DC subdomains"/>
    <property type="match status" value="3"/>
</dbReference>
<feature type="transmembrane region" description="Helical" evidence="2">
    <location>
        <begin position="604"/>
        <end position="623"/>
    </location>
</feature>
<dbReference type="EMBL" id="JACONZ010000002">
    <property type="protein sequence ID" value="MBC5581213.1"/>
    <property type="molecule type" value="Genomic_DNA"/>
</dbReference>